<dbReference type="Gene3D" id="2.60.40.10">
    <property type="entry name" value="Immunoglobulins"/>
    <property type="match status" value="1"/>
</dbReference>
<name>A0A3E5GSM9_9FIRM</name>
<accession>A0A3E5GSM9</accession>
<keyword evidence="2" id="KW-0472">Membrane</keyword>
<evidence type="ECO:0000256" key="1">
    <source>
        <dbReference type="SAM" id="MobiDB-lite"/>
    </source>
</evidence>
<proteinExistence type="predicted"/>
<feature type="transmembrane region" description="Helical" evidence="2">
    <location>
        <begin position="783"/>
        <end position="803"/>
    </location>
</feature>
<dbReference type="InterPro" id="IPR013783">
    <property type="entry name" value="Ig-like_fold"/>
</dbReference>
<feature type="signal peptide" evidence="3">
    <location>
        <begin position="1"/>
        <end position="26"/>
    </location>
</feature>
<feature type="region of interest" description="Disordered" evidence="1">
    <location>
        <begin position="753"/>
        <end position="777"/>
    </location>
</feature>
<dbReference type="InterPro" id="IPR014756">
    <property type="entry name" value="Ig_E-set"/>
</dbReference>
<evidence type="ECO:0000256" key="2">
    <source>
        <dbReference type="SAM" id="Phobius"/>
    </source>
</evidence>
<dbReference type="SUPFAM" id="SSF81296">
    <property type="entry name" value="E set domains"/>
    <property type="match status" value="1"/>
</dbReference>
<gene>
    <name evidence="4" type="ORF">DXB12_08620</name>
</gene>
<feature type="chain" id="PRO_5039516035" evidence="3">
    <location>
        <begin position="27"/>
        <end position="809"/>
    </location>
</feature>
<organism evidence="4 5">
    <name type="scientific">Dorea formicigenerans</name>
    <dbReference type="NCBI Taxonomy" id="39486"/>
    <lineage>
        <taxon>Bacteria</taxon>
        <taxon>Bacillati</taxon>
        <taxon>Bacillota</taxon>
        <taxon>Clostridia</taxon>
        <taxon>Lachnospirales</taxon>
        <taxon>Lachnospiraceae</taxon>
        <taxon>Dorea</taxon>
    </lineage>
</organism>
<dbReference type="Pfam" id="PF14262">
    <property type="entry name" value="Cthe_2159"/>
    <property type="match status" value="1"/>
</dbReference>
<comment type="caution">
    <text evidence="4">The sequence shown here is derived from an EMBL/GenBank/DDBJ whole genome shotgun (WGS) entry which is preliminary data.</text>
</comment>
<keyword evidence="3" id="KW-0732">Signal</keyword>
<reference evidence="4 5" key="1">
    <citation type="submission" date="2018-08" db="EMBL/GenBank/DDBJ databases">
        <title>A genome reference for cultivated species of the human gut microbiota.</title>
        <authorList>
            <person name="Zou Y."/>
            <person name="Xue W."/>
            <person name="Luo G."/>
        </authorList>
    </citation>
    <scope>NUCLEOTIDE SEQUENCE [LARGE SCALE GENOMIC DNA]</scope>
    <source>
        <strain evidence="4 5">OM02-12</strain>
    </source>
</reference>
<keyword evidence="2" id="KW-1133">Transmembrane helix</keyword>
<feature type="compositionally biased region" description="Basic and acidic residues" evidence="1">
    <location>
        <begin position="756"/>
        <end position="768"/>
    </location>
</feature>
<protein>
    <submittedName>
        <fullName evidence="4">Carbohydrate-binding domain-containing protein</fullName>
    </submittedName>
</protein>
<keyword evidence="5" id="KW-1185">Reference proteome</keyword>
<dbReference type="InterPro" id="IPR025584">
    <property type="entry name" value="Cthe_2159"/>
</dbReference>
<evidence type="ECO:0000313" key="4">
    <source>
        <dbReference type="EMBL" id="RGO50367.1"/>
    </source>
</evidence>
<dbReference type="RefSeq" id="WP_117613552.1">
    <property type="nucleotide sequence ID" value="NZ_QSVQ01000009.1"/>
</dbReference>
<evidence type="ECO:0000256" key="3">
    <source>
        <dbReference type="SAM" id="SignalP"/>
    </source>
</evidence>
<keyword evidence="2" id="KW-0812">Transmembrane</keyword>
<evidence type="ECO:0000313" key="5">
    <source>
        <dbReference type="Proteomes" id="UP000261055"/>
    </source>
</evidence>
<dbReference type="Proteomes" id="UP000261055">
    <property type="component" value="Unassembled WGS sequence"/>
</dbReference>
<sequence length="809" mass="87912">MKKMKKKAWACLMALAMVLTMLPGMAVKAEAATSYGLWVGDTEVTSACTRGEGWRYEAVTNTLTLNGFTYTGVGTKASTEGNSGGIRATMKQTLNIVLVNDNNIENTSDNQKNWNCGILCEYDLVISGDGSLTVKGGTGHTSHGISGGSLTIYGGTITAVGKAAKGSSGIFMRNDVTVNGGNVTATADTSSTSTSRGIECNKTFTITGGKVTAIAKGLPTNSYGIQATSAIIQKGGNLEAEGATRAFSSKKYPDGYEKGKVYPKKDLTTEMFIFTAPSDLKYDGNPKNAVVNSKDDISYGEITIQYYKNGAKIEGIPINTGTYTVKIDVAGNKDYNAISDLTDESWTFTITHEHKYQYMHDDIEHWQQCTVPGCVYSINREKHSGGTASCTKKAICTTCKIEYGEIDSQKHVNVEYHKLKPATCAVPGVAEYWSCSECHKMFSDAACTAELNTTEVPALKHAHKTFTEAKKATCTEKGNRAYWYCEDCELYFADKDGVIDTEKSYDNAVGFDIAPLNHSNVKKQEATTATCNDKGNDAYWYCEDCGLYFTDKDGVIDTEKSYNDNSSFIRNSLGHDFTKQIKDEAHMKVAATCTSEGEYYYSCSRCGAISADATFKVEKLGHSFTNYVYNNDATYEKDGTETAKCDRCDATDTRRKEGTKLVAAPVTYKIIEGADGTYTINADGTYTIRANGEFSKFVSVEMDGKVLNSKNYTAKSGSTIITFSKEYMSSLSAGKHTVKVNFTDGSAETTLTVAQKDTKDTGKTDAGKKPASKSPKTGDNSNLIAWFILLAASVCIVGSLRVIRRQRRR</sequence>
<dbReference type="AlphaFoldDB" id="A0A3E5GSM9"/>
<dbReference type="EMBL" id="QSVQ01000009">
    <property type="protein sequence ID" value="RGO50367.1"/>
    <property type="molecule type" value="Genomic_DNA"/>
</dbReference>